<dbReference type="SUPFAM" id="SSF55469">
    <property type="entry name" value="FMN-dependent nitroreductase-like"/>
    <property type="match status" value="1"/>
</dbReference>
<dbReference type="PANTHER" id="PTHR23026">
    <property type="entry name" value="NADPH NITROREDUCTASE"/>
    <property type="match status" value="1"/>
</dbReference>
<gene>
    <name evidence="2" type="ORF">A5707_03325</name>
</gene>
<name>A0A1A2Z4T3_9MYCO</name>
<dbReference type="PANTHER" id="PTHR23026:SF123">
    <property type="entry name" value="NAD(P)H NITROREDUCTASE RV3131-RELATED"/>
    <property type="match status" value="1"/>
</dbReference>
<protein>
    <submittedName>
        <fullName evidence="2">NAD(P)H nitroreductase</fullName>
    </submittedName>
</protein>
<evidence type="ECO:0000256" key="1">
    <source>
        <dbReference type="SAM" id="MobiDB-lite"/>
    </source>
</evidence>
<dbReference type="OrthoDB" id="8156917at2"/>
<dbReference type="InterPro" id="IPR000415">
    <property type="entry name" value="Nitroreductase-like"/>
</dbReference>
<evidence type="ECO:0000313" key="2">
    <source>
        <dbReference type="EMBL" id="OBI44472.1"/>
    </source>
</evidence>
<dbReference type="Gene3D" id="3.40.109.10">
    <property type="entry name" value="NADH Oxidase"/>
    <property type="match status" value="2"/>
</dbReference>
<proteinExistence type="predicted"/>
<feature type="region of interest" description="Disordered" evidence="1">
    <location>
        <begin position="307"/>
        <end position="326"/>
    </location>
</feature>
<dbReference type="NCBIfam" id="NF047509">
    <property type="entry name" value="Rv3131_FMN_oxido"/>
    <property type="match status" value="1"/>
</dbReference>
<dbReference type="RefSeq" id="WP_065015253.1">
    <property type="nucleotide sequence ID" value="NZ_LZKJ01000136.1"/>
</dbReference>
<dbReference type="GO" id="GO:0016491">
    <property type="term" value="F:oxidoreductase activity"/>
    <property type="evidence" value="ECO:0007669"/>
    <property type="project" value="InterPro"/>
</dbReference>
<dbReference type="Proteomes" id="UP000093592">
    <property type="component" value="Unassembled WGS sequence"/>
</dbReference>
<dbReference type="AlphaFoldDB" id="A0A1A2Z4T3"/>
<organism evidence="2 3">
    <name type="scientific">Mycobacterium kyorinense</name>
    <dbReference type="NCBI Taxonomy" id="487514"/>
    <lineage>
        <taxon>Bacteria</taxon>
        <taxon>Bacillati</taxon>
        <taxon>Actinomycetota</taxon>
        <taxon>Actinomycetes</taxon>
        <taxon>Mycobacteriales</taxon>
        <taxon>Mycobacteriaceae</taxon>
        <taxon>Mycobacterium</taxon>
    </lineage>
</organism>
<reference evidence="3" key="1">
    <citation type="submission" date="2016-06" db="EMBL/GenBank/DDBJ databases">
        <authorList>
            <person name="Sutton G."/>
            <person name="Brinkac L."/>
            <person name="Sanka R."/>
            <person name="Adams M."/>
            <person name="Lau E."/>
            <person name="Sam S."/>
            <person name="Sreng N."/>
            <person name="Him V."/>
            <person name="Kerleguer A."/>
            <person name="Cheng S."/>
        </authorList>
    </citation>
    <scope>NUCLEOTIDE SEQUENCE [LARGE SCALE GENOMIC DNA]</scope>
    <source>
        <strain evidence="3">E861</strain>
    </source>
</reference>
<dbReference type="InterPro" id="IPR050627">
    <property type="entry name" value="Nitroreductase/BluB"/>
</dbReference>
<dbReference type="EMBL" id="LZKJ01000136">
    <property type="protein sequence ID" value="OBI44472.1"/>
    <property type="molecule type" value="Genomic_DNA"/>
</dbReference>
<evidence type="ECO:0000313" key="3">
    <source>
        <dbReference type="Proteomes" id="UP000093592"/>
    </source>
</evidence>
<sequence>MPATMVETEVIKDAVRLACRAPSLHNTQPWRWVLDADQLQLFLDPRRVMLSDRSGREALIGCGAALDHLRVAMAAAGWQAHVDRFPNPNDPNHLAAIHFSPMEFVTDAHRRRADAILLRRTDRLPFLAAVQWESFEPVLRNAVDGDAVYLDVMPDDLRSCLAEASQLAESLRLYDSRYHAELGWWTAPFEATEGIPYSALVSAAEGDRVGVARAFPVTHQSERRTGVPEDDATLLLVSTDDDSRAAGLASGEALSAVLLECTMAGLATCTVTHITEVRATRDMVRACLGRDAVPQIVVRAGVAPAMDEVPPPTPRRPLSEVLRVHS</sequence>
<comment type="caution">
    <text evidence="2">The sequence shown here is derived from an EMBL/GenBank/DDBJ whole genome shotgun (WGS) entry which is preliminary data.</text>
</comment>
<accession>A0A1A2Z4T3</accession>